<dbReference type="PATRIC" id="fig|55802.8.peg.238"/>
<evidence type="ECO:0000256" key="4">
    <source>
        <dbReference type="ARBA" id="ARBA00023004"/>
    </source>
</evidence>
<sequence>MHEIAIRMTKRNHNAFVHLLGALESQGFDISGLLITKDFNEILKAKPKVVLYSFFTEEIWEVEKEVKILKEKFSPLLIAGGYHATAMPKHTLNVLGFDIAVIGEGEDVLYQLLTTLKRTKFKITKELLSIRGLAFYLNGEFVFTGFAKVDDFAKFPPFAESSFLIAPIEISRGCPFGCYYCQTPYIKGFKMRHRPIDQIVKYSKRMRDMRYITPNAFAYGSPGAILKLDKLEALLKALQPLRKEGRRLFYGTFPSEVRPEFVKPETLELLIKYADNRRLAIGAQSGDDVMLKAMHRLHTARHVMKAVEYMIEYGIEPVVDFIVGLPNESEESQRKSIELMKWIIRKGGKVRAHYFMPLPGTPWARCKPSPLSEEMKKFLGRMAAKGKIEGAWGIQIQLSKKLQKLIEEFYEEPMSYVGKVNEIC</sequence>
<dbReference type="GO" id="GO:0032259">
    <property type="term" value="P:methylation"/>
    <property type="evidence" value="ECO:0007669"/>
    <property type="project" value="UniProtKB-KW"/>
</dbReference>
<dbReference type="SFLD" id="SFLDS00029">
    <property type="entry name" value="Radical_SAM"/>
    <property type="match status" value="1"/>
</dbReference>
<dbReference type="SMART" id="SM00729">
    <property type="entry name" value="Elp3"/>
    <property type="match status" value="1"/>
</dbReference>
<keyword evidence="3" id="KW-0479">Metal-binding</keyword>
<keyword evidence="5" id="KW-0411">Iron-sulfur</keyword>
<feature type="domain" description="B12-binding" evidence="6">
    <location>
        <begin position="1"/>
        <end position="123"/>
    </location>
</feature>
<protein>
    <submittedName>
        <fullName evidence="8">Putative enzyme</fullName>
        <ecNumber evidence="8">2.1.1.-</ecNumber>
    </submittedName>
</protein>
<keyword evidence="8" id="KW-0808">Transferase</keyword>
<dbReference type="Gene3D" id="3.40.50.280">
    <property type="entry name" value="Cobalamin-binding domain"/>
    <property type="match status" value="1"/>
</dbReference>
<dbReference type="InterPro" id="IPR051198">
    <property type="entry name" value="BchE-like"/>
</dbReference>
<dbReference type="GO" id="GO:0008168">
    <property type="term" value="F:methyltransferase activity"/>
    <property type="evidence" value="ECO:0007669"/>
    <property type="project" value="UniProtKB-KW"/>
</dbReference>
<dbReference type="AlphaFoldDB" id="A0A0S1X8U5"/>
<dbReference type="InterPro" id="IPR006638">
    <property type="entry name" value="Elp3/MiaA/NifB-like_rSAM"/>
</dbReference>
<dbReference type="PROSITE" id="PS51918">
    <property type="entry name" value="RADICAL_SAM"/>
    <property type="match status" value="1"/>
</dbReference>
<evidence type="ECO:0000256" key="5">
    <source>
        <dbReference type="ARBA" id="ARBA00023014"/>
    </source>
</evidence>
<keyword evidence="2" id="KW-0949">S-adenosyl-L-methionine</keyword>
<proteinExistence type="predicted"/>
<organism evidence="8 9">
    <name type="scientific">Thermococcus barophilus</name>
    <dbReference type="NCBI Taxonomy" id="55802"/>
    <lineage>
        <taxon>Archaea</taxon>
        <taxon>Methanobacteriati</taxon>
        <taxon>Methanobacteriota</taxon>
        <taxon>Thermococci</taxon>
        <taxon>Thermococcales</taxon>
        <taxon>Thermococcaceae</taxon>
        <taxon>Thermococcus</taxon>
    </lineage>
</organism>
<evidence type="ECO:0000256" key="1">
    <source>
        <dbReference type="ARBA" id="ARBA00001966"/>
    </source>
</evidence>
<dbReference type="Pfam" id="PF04055">
    <property type="entry name" value="Radical_SAM"/>
    <property type="match status" value="1"/>
</dbReference>
<dbReference type="SFLD" id="SFLDG01082">
    <property type="entry name" value="B12-binding_domain_containing"/>
    <property type="match status" value="1"/>
</dbReference>
<dbReference type="PANTHER" id="PTHR43409">
    <property type="entry name" value="ANAEROBIC MAGNESIUM-PROTOPORPHYRIN IX MONOMETHYL ESTER CYCLASE-RELATED"/>
    <property type="match status" value="1"/>
</dbReference>
<dbReference type="CDD" id="cd02068">
    <property type="entry name" value="radical_SAM_B12_BD"/>
    <property type="match status" value="1"/>
</dbReference>
<evidence type="ECO:0000313" key="9">
    <source>
        <dbReference type="Proteomes" id="UP000066042"/>
    </source>
</evidence>
<dbReference type="GO" id="GO:0031419">
    <property type="term" value="F:cobalamin binding"/>
    <property type="evidence" value="ECO:0007669"/>
    <property type="project" value="InterPro"/>
</dbReference>
<dbReference type="GeneID" id="26135531"/>
<name>A0A0S1X8U5_THEBA</name>
<gene>
    <name evidence="8" type="ORF">TBCH5v1_0240</name>
</gene>
<dbReference type="Pfam" id="PF02310">
    <property type="entry name" value="B12-binding"/>
    <property type="match status" value="1"/>
</dbReference>
<reference evidence="8 9" key="1">
    <citation type="journal article" date="2016" name="Genome Announc.">
        <title>Complete genome sequence of the hyperthermophilic and piezophilic archaeon Thermococcus barophilus Ch5, capable of growth at the expense of hydrogenogenesis from carbon monoxide and formate.</title>
        <authorList>
            <person name="Oger P."/>
            <person name="Sokolova T.G."/>
            <person name="Kozhevnikova D.A."/>
            <person name="Taranov E.A."/>
            <person name="Vannier P."/>
            <person name="Lee H.S."/>
            <person name="Kwon K.K."/>
            <person name="Kang S.G."/>
            <person name="Lee J.H."/>
            <person name="Bonch-Osmolovskaya E.A."/>
            <person name="Lebedinsky A.V."/>
        </authorList>
    </citation>
    <scope>NUCLEOTIDE SEQUENCE [LARGE SCALE GENOMIC DNA]</scope>
    <source>
        <strain evidence="9">Ch5</strain>
    </source>
</reference>
<evidence type="ECO:0000259" key="6">
    <source>
        <dbReference type="PROSITE" id="PS51332"/>
    </source>
</evidence>
<keyword evidence="8" id="KW-0489">Methyltransferase</keyword>
<evidence type="ECO:0000313" key="8">
    <source>
        <dbReference type="EMBL" id="ALM74218.1"/>
    </source>
</evidence>
<dbReference type="InterPro" id="IPR006158">
    <property type="entry name" value="Cobalamin-bd"/>
</dbReference>
<dbReference type="CDD" id="cd01335">
    <property type="entry name" value="Radical_SAM"/>
    <property type="match status" value="1"/>
</dbReference>
<dbReference type="GO" id="GO:0046872">
    <property type="term" value="F:metal ion binding"/>
    <property type="evidence" value="ECO:0007669"/>
    <property type="project" value="UniProtKB-KW"/>
</dbReference>
<dbReference type="PANTHER" id="PTHR43409:SF17">
    <property type="entry name" value="METHYLTHIOTRANSFERASE MJ0865-RELATED"/>
    <property type="match status" value="1"/>
</dbReference>
<dbReference type="InterPro" id="IPR058240">
    <property type="entry name" value="rSAM_sf"/>
</dbReference>
<dbReference type="InterPro" id="IPR007197">
    <property type="entry name" value="rSAM"/>
</dbReference>
<evidence type="ECO:0000259" key="7">
    <source>
        <dbReference type="PROSITE" id="PS51918"/>
    </source>
</evidence>
<dbReference type="GO" id="GO:0051536">
    <property type="term" value="F:iron-sulfur cluster binding"/>
    <property type="evidence" value="ECO:0007669"/>
    <property type="project" value="UniProtKB-KW"/>
</dbReference>
<dbReference type="RefSeq" id="WP_056933186.1">
    <property type="nucleotide sequence ID" value="NZ_CP013050.1"/>
</dbReference>
<feature type="domain" description="Radical SAM core" evidence="7">
    <location>
        <begin position="160"/>
        <end position="405"/>
    </location>
</feature>
<dbReference type="EC" id="2.1.1.-" evidence="8"/>
<evidence type="ECO:0000256" key="2">
    <source>
        <dbReference type="ARBA" id="ARBA00022691"/>
    </source>
</evidence>
<dbReference type="EMBL" id="CP013050">
    <property type="protein sequence ID" value="ALM74218.1"/>
    <property type="molecule type" value="Genomic_DNA"/>
</dbReference>
<dbReference type="Gene3D" id="3.80.30.20">
    <property type="entry name" value="tm_1862 like domain"/>
    <property type="match status" value="1"/>
</dbReference>
<dbReference type="InterPro" id="IPR023404">
    <property type="entry name" value="rSAM_horseshoe"/>
</dbReference>
<dbReference type="PROSITE" id="PS51332">
    <property type="entry name" value="B12_BINDING"/>
    <property type="match status" value="1"/>
</dbReference>
<evidence type="ECO:0000256" key="3">
    <source>
        <dbReference type="ARBA" id="ARBA00022723"/>
    </source>
</evidence>
<comment type="cofactor">
    <cofactor evidence="1">
        <name>[4Fe-4S] cluster</name>
        <dbReference type="ChEBI" id="CHEBI:49883"/>
    </cofactor>
</comment>
<dbReference type="NCBIfam" id="TIGR04013">
    <property type="entry name" value="B12_SAM_MJ_1487"/>
    <property type="match status" value="1"/>
</dbReference>
<accession>A0A0S1X8U5</accession>
<dbReference type="STRING" id="55802.TBCH5v1_0240"/>
<keyword evidence="4" id="KW-0408">Iron</keyword>
<dbReference type="SUPFAM" id="SSF102114">
    <property type="entry name" value="Radical SAM enzymes"/>
    <property type="match status" value="1"/>
</dbReference>
<dbReference type="Proteomes" id="UP000066042">
    <property type="component" value="Chromosome"/>
</dbReference>
<dbReference type="InterPro" id="IPR023980">
    <property type="entry name" value="CHP04013_B12-bd/rSAM"/>
</dbReference>